<comment type="caution">
    <text evidence="2">The sequence shown here is derived from an EMBL/GenBank/DDBJ whole genome shotgun (WGS) entry which is preliminary data.</text>
</comment>
<sequence>MIEGALMNIDLRVNSSSKLPRMDFARPSHSTRLKQSKKKKDSESPTIATKRVITNLYSMLYLPFDAPNDQKQPIILHFVEGNHYEPIEREKVIKMEWPPVSPGHLRIWKARGGTRSKYNDVWKHIHRKPTQEMNMDNTTAADPLIFDDTADNTTNNDSESDLDNSKQKGALETLKIPKNRKKKYQRYTSRQEKQ</sequence>
<reference evidence="2" key="1">
    <citation type="journal article" date="2022" name="IScience">
        <title>Evolution of zygomycete secretomes and the origins of terrestrial fungal ecologies.</title>
        <authorList>
            <person name="Chang Y."/>
            <person name="Wang Y."/>
            <person name="Mondo S."/>
            <person name="Ahrendt S."/>
            <person name="Andreopoulos W."/>
            <person name="Barry K."/>
            <person name="Beard J."/>
            <person name="Benny G.L."/>
            <person name="Blankenship S."/>
            <person name="Bonito G."/>
            <person name="Cuomo C."/>
            <person name="Desiro A."/>
            <person name="Gervers K.A."/>
            <person name="Hundley H."/>
            <person name="Kuo A."/>
            <person name="LaButti K."/>
            <person name="Lang B.F."/>
            <person name="Lipzen A."/>
            <person name="O'Donnell K."/>
            <person name="Pangilinan J."/>
            <person name="Reynolds N."/>
            <person name="Sandor L."/>
            <person name="Smith M.E."/>
            <person name="Tsang A."/>
            <person name="Grigoriev I.V."/>
            <person name="Stajich J.E."/>
            <person name="Spatafora J.W."/>
        </authorList>
    </citation>
    <scope>NUCLEOTIDE SEQUENCE</scope>
    <source>
        <strain evidence="2">RSA 2281</strain>
    </source>
</reference>
<keyword evidence="3" id="KW-1185">Reference proteome</keyword>
<evidence type="ECO:0000256" key="1">
    <source>
        <dbReference type="SAM" id="MobiDB-lite"/>
    </source>
</evidence>
<dbReference type="AlphaFoldDB" id="A0AAD5PIB1"/>
<reference evidence="2" key="2">
    <citation type="submission" date="2023-02" db="EMBL/GenBank/DDBJ databases">
        <authorList>
            <consortium name="DOE Joint Genome Institute"/>
            <person name="Mondo S.J."/>
            <person name="Chang Y."/>
            <person name="Wang Y."/>
            <person name="Ahrendt S."/>
            <person name="Andreopoulos W."/>
            <person name="Barry K."/>
            <person name="Beard J."/>
            <person name="Benny G.L."/>
            <person name="Blankenship S."/>
            <person name="Bonito G."/>
            <person name="Cuomo C."/>
            <person name="Desiro A."/>
            <person name="Gervers K.A."/>
            <person name="Hundley H."/>
            <person name="Kuo A."/>
            <person name="LaButti K."/>
            <person name="Lang B.F."/>
            <person name="Lipzen A."/>
            <person name="O'Donnell K."/>
            <person name="Pangilinan J."/>
            <person name="Reynolds N."/>
            <person name="Sandor L."/>
            <person name="Smith M.W."/>
            <person name="Tsang A."/>
            <person name="Grigoriev I.V."/>
            <person name="Stajich J.E."/>
            <person name="Spatafora J.W."/>
        </authorList>
    </citation>
    <scope>NUCLEOTIDE SEQUENCE</scope>
    <source>
        <strain evidence="2">RSA 2281</strain>
    </source>
</reference>
<accession>A0AAD5PIB1</accession>
<dbReference type="Proteomes" id="UP001209540">
    <property type="component" value="Unassembled WGS sequence"/>
</dbReference>
<proteinExistence type="predicted"/>
<dbReference type="EMBL" id="JAIXMP010000007">
    <property type="protein sequence ID" value="KAI9270571.1"/>
    <property type="molecule type" value="Genomic_DNA"/>
</dbReference>
<organism evidence="2 3">
    <name type="scientific">Phascolomyces articulosus</name>
    <dbReference type="NCBI Taxonomy" id="60185"/>
    <lineage>
        <taxon>Eukaryota</taxon>
        <taxon>Fungi</taxon>
        <taxon>Fungi incertae sedis</taxon>
        <taxon>Mucoromycota</taxon>
        <taxon>Mucoromycotina</taxon>
        <taxon>Mucoromycetes</taxon>
        <taxon>Mucorales</taxon>
        <taxon>Lichtheimiaceae</taxon>
        <taxon>Phascolomyces</taxon>
    </lineage>
</organism>
<name>A0AAD5PIB1_9FUNG</name>
<feature type="region of interest" description="Disordered" evidence="1">
    <location>
        <begin position="145"/>
        <end position="194"/>
    </location>
</feature>
<feature type="region of interest" description="Disordered" evidence="1">
    <location>
        <begin position="20"/>
        <end position="45"/>
    </location>
</feature>
<gene>
    <name evidence="2" type="ORF">BDA99DRAFT_534682</name>
</gene>
<evidence type="ECO:0000313" key="3">
    <source>
        <dbReference type="Proteomes" id="UP001209540"/>
    </source>
</evidence>
<protein>
    <submittedName>
        <fullName evidence="2">Uncharacterized protein</fullName>
    </submittedName>
</protein>
<feature type="compositionally biased region" description="Basic residues" evidence="1">
    <location>
        <begin position="29"/>
        <end position="39"/>
    </location>
</feature>
<evidence type="ECO:0000313" key="2">
    <source>
        <dbReference type="EMBL" id="KAI9270571.1"/>
    </source>
</evidence>